<accession>A0A1D7YMH9</accession>
<dbReference type="KEGG" id="spun:BFF78_41815"/>
<dbReference type="AlphaFoldDB" id="A0A1D7YMH9"/>
<dbReference type="RefSeq" id="WP_069783233.1">
    <property type="nucleotide sequence ID" value="NZ_CP017248.1"/>
</dbReference>
<dbReference type="Proteomes" id="UP000094960">
    <property type="component" value="Chromosome"/>
</dbReference>
<gene>
    <name evidence="1" type="ORF">BFF78_41815</name>
</gene>
<evidence type="ECO:0000313" key="1">
    <source>
        <dbReference type="EMBL" id="AOR36724.1"/>
    </source>
</evidence>
<reference evidence="2" key="1">
    <citation type="submission" date="2016-09" db="EMBL/GenBank/DDBJ databases">
        <title>Streptomyces puniciscabiei strain:TW1S1 Genome sequencing and assembly.</title>
        <authorList>
            <person name="Kim M.-K."/>
            <person name="Kim S.B."/>
        </authorList>
    </citation>
    <scope>NUCLEOTIDE SEQUENCE [LARGE SCALE GENOMIC DNA]</scope>
    <source>
        <strain evidence="2">TW1S1</strain>
    </source>
</reference>
<organism evidence="1 2">
    <name type="scientific">Streptomyces fodineus</name>
    <dbReference type="NCBI Taxonomy" id="1904616"/>
    <lineage>
        <taxon>Bacteria</taxon>
        <taxon>Bacillati</taxon>
        <taxon>Actinomycetota</taxon>
        <taxon>Actinomycetes</taxon>
        <taxon>Kitasatosporales</taxon>
        <taxon>Streptomycetaceae</taxon>
        <taxon>Streptomyces</taxon>
    </lineage>
</organism>
<protein>
    <submittedName>
        <fullName evidence="1">Uncharacterized protein</fullName>
    </submittedName>
</protein>
<name>A0A1D7YMH9_9ACTN</name>
<sequence length="298" mass="32397">MAMTQTLIPVLEDARHAHAAARDRLRADAALASPGAHRQMLEREADEMQGRVHRIEGHVRGLRPRGLLGGAADMARFAARTTLRTAMLPLAIGQKTVTGVMHGRGPADDQQLLRNTEDEYAAAARALASALAGEVLADQAQDDTTLHLLQELRSQDQELLALLEDSLARQARTVAAAGDGFRVEQTTNGGLTHAATRPLRAVADRLRQAARPGQWPEDERPLAEEPEVTAAAEQIQGAVSSEESLPIVGFSQLSVEEIERRLPSLSESDLRVLEGYELTHARRKHVLEAIEQLSSSRP</sequence>
<evidence type="ECO:0000313" key="2">
    <source>
        <dbReference type="Proteomes" id="UP000094960"/>
    </source>
</evidence>
<proteinExistence type="predicted"/>
<keyword evidence="2" id="KW-1185">Reference proteome</keyword>
<dbReference type="EMBL" id="CP017248">
    <property type="protein sequence ID" value="AOR36724.1"/>
    <property type="molecule type" value="Genomic_DNA"/>
</dbReference>